<evidence type="ECO:0000256" key="6">
    <source>
        <dbReference type="ARBA" id="ARBA00022989"/>
    </source>
</evidence>
<dbReference type="GO" id="GO:0000139">
    <property type="term" value="C:Golgi membrane"/>
    <property type="evidence" value="ECO:0007669"/>
    <property type="project" value="UniProtKB-SubCell"/>
</dbReference>
<evidence type="ECO:0000256" key="4">
    <source>
        <dbReference type="ARBA" id="ARBA00022692"/>
    </source>
</evidence>
<evidence type="ECO:0000256" key="2">
    <source>
        <dbReference type="ARBA" id="ARBA00008124"/>
    </source>
</evidence>
<reference evidence="10" key="1">
    <citation type="journal article" date="2020" name="Nat. Ecol. Evol.">
        <title>Deeply conserved synteny resolves early events in vertebrate evolution.</title>
        <authorList>
            <person name="Simakov O."/>
            <person name="Marletaz F."/>
            <person name="Yue J.X."/>
            <person name="O'Connell B."/>
            <person name="Jenkins J."/>
            <person name="Brandt A."/>
            <person name="Calef R."/>
            <person name="Tung C.H."/>
            <person name="Huang T.K."/>
            <person name="Schmutz J."/>
            <person name="Satoh N."/>
            <person name="Yu J.K."/>
            <person name="Putnam N.H."/>
            <person name="Green R.E."/>
            <person name="Rokhsar D.S."/>
        </authorList>
    </citation>
    <scope>NUCLEOTIDE SEQUENCE [LARGE SCALE GENOMIC DNA]</scope>
    <source>
        <strain evidence="10">S238N-H82</strain>
    </source>
</reference>
<gene>
    <name evidence="11" type="primary">LOC118427873</name>
</gene>
<evidence type="ECO:0000256" key="7">
    <source>
        <dbReference type="ARBA" id="ARBA00023034"/>
    </source>
</evidence>
<evidence type="ECO:0000313" key="11">
    <source>
        <dbReference type="RefSeq" id="XP_035693729.1"/>
    </source>
</evidence>
<evidence type="ECO:0000313" key="10">
    <source>
        <dbReference type="Proteomes" id="UP000001554"/>
    </source>
</evidence>
<keyword evidence="4" id="KW-0812">Transmembrane</keyword>
<dbReference type="OrthoDB" id="514299at2759"/>
<keyword evidence="5" id="KW-0735">Signal-anchor</keyword>
<reference evidence="11" key="2">
    <citation type="submission" date="2025-08" db="UniProtKB">
        <authorList>
            <consortium name="RefSeq"/>
        </authorList>
    </citation>
    <scope>IDENTIFICATION</scope>
    <source>
        <strain evidence="11">S238N-H82</strain>
        <tissue evidence="11">Testes</tissue>
    </source>
</reference>
<dbReference type="GeneID" id="118427873"/>
<dbReference type="SUPFAM" id="SSF52540">
    <property type="entry name" value="P-loop containing nucleoside triphosphate hydrolases"/>
    <property type="match status" value="1"/>
</dbReference>
<keyword evidence="9" id="KW-0325">Glycoprotein</keyword>
<evidence type="ECO:0000256" key="5">
    <source>
        <dbReference type="ARBA" id="ARBA00022968"/>
    </source>
</evidence>
<protein>
    <submittedName>
        <fullName evidence="11">Galactose-3-O-sulfotransferase 2-like</fullName>
    </submittedName>
</protein>
<keyword evidence="8" id="KW-0472">Membrane</keyword>
<dbReference type="RefSeq" id="XP_035693729.1">
    <property type="nucleotide sequence ID" value="XM_035837836.1"/>
</dbReference>
<evidence type="ECO:0000256" key="8">
    <source>
        <dbReference type="ARBA" id="ARBA00023136"/>
    </source>
</evidence>
<dbReference type="PANTHER" id="PTHR14647">
    <property type="entry name" value="GALACTOSE-3-O-SULFOTRANSFERASE"/>
    <property type="match status" value="1"/>
</dbReference>
<dbReference type="GO" id="GO:0009247">
    <property type="term" value="P:glycolipid biosynthetic process"/>
    <property type="evidence" value="ECO:0007669"/>
    <property type="project" value="InterPro"/>
</dbReference>
<comment type="similarity">
    <text evidence="2">Belongs to the galactose-3-O-sulfotransferase family.</text>
</comment>
<evidence type="ECO:0000256" key="9">
    <source>
        <dbReference type="ARBA" id="ARBA00023180"/>
    </source>
</evidence>
<keyword evidence="6" id="KW-1133">Transmembrane helix</keyword>
<keyword evidence="3" id="KW-0808">Transferase</keyword>
<keyword evidence="7" id="KW-0333">Golgi apparatus</keyword>
<sequence length="380" mass="44465">MFAKVHKAGSTTTACILQRFGYEHNLTFVLPVRDDHHIGWPFFFKQEDILPSADGTYNVLVHHSVYHRQLLKHVMPLDTVYISILRHPLSHLRSVFNWYEYDKVFRGLKGPDHVASFLEDPKKFQIPYFTNFSDPMTRTKNFMAYELGFPVGLFDDQPYVDEFVDKISREFDLILILEHINESLILLRRLMCWTLKDVLYGKDPKRVRIYLKPTTNNATLEVKHRQWSNVDYQLYDYFNKTLWKKILEEDDGFHQEVRHFEQVLQSTTTYCENAIIPLVGVKIVKGDGIAGGRDETITKEAWVVNGTAGILTVPKSTWNDEFDVDPTLCLKLKMMRKDWDYVLKRKHKLPADVSESVKLAIKKFEPQTILAETLDSFNIK</sequence>
<organism evidence="10 11">
    <name type="scientific">Branchiostoma floridae</name>
    <name type="common">Florida lancelet</name>
    <name type="synonym">Amphioxus</name>
    <dbReference type="NCBI Taxonomy" id="7739"/>
    <lineage>
        <taxon>Eukaryota</taxon>
        <taxon>Metazoa</taxon>
        <taxon>Chordata</taxon>
        <taxon>Cephalochordata</taxon>
        <taxon>Leptocardii</taxon>
        <taxon>Amphioxiformes</taxon>
        <taxon>Branchiostomatidae</taxon>
        <taxon>Branchiostoma</taxon>
    </lineage>
</organism>
<dbReference type="GO" id="GO:0008146">
    <property type="term" value="F:sulfotransferase activity"/>
    <property type="evidence" value="ECO:0000318"/>
    <property type="project" value="GO_Central"/>
</dbReference>
<dbReference type="GO" id="GO:0001733">
    <property type="term" value="F:galactosylceramide sulfotransferase activity"/>
    <property type="evidence" value="ECO:0007669"/>
    <property type="project" value="InterPro"/>
</dbReference>
<comment type="subcellular location">
    <subcellularLocation>
        <location evidence="1">Golgi apparatus membrane</location>
        <topology evidence="1">Single-pass type II membrane protein</topology>
    </subcellularLocation>
</comment>
<dbReference type="Gene3D" id="3.40.50.300">
    <property type="entry name" value="P-loop containing nucleotide triphosphate hydrolases"/>
    <property type="match status" value="1"/>
</dbReference>
<dbReference type="InterPro" id="IPR009729">
    <property type="entry name" value="Gal-3-0_sulfotransfrase"/>
</dbReference>
<name>A0A9J7M3W4_BRAFL</name>
<dbReference type="Proteomes" id="UP000001554">
    <property type="component" value="Chromosome 12"/>
</dbReference>
<dbReference type="OMA" id="YCANAIV"/>
<proteinExistence type="inferred from homology"/>
<dbReference type="InterPro" id="IPR027417">
    <property type="entry name" value="P-loop_NTPase"/>
</dbReference>
<dbReference type="Pfam" id="PF06990">
    <property type="entry name" value="Gal-3-0_sulfotr"/>
    <property type="match status" value="1"/>
</dbReference>
<dbReference type="KEGG" id="bfo:118427873"/>
<evidence type="ECO:0000256" key="1">
    <source>
        <dbReference type="ARBA" id="ARBA00004323"/>
    </source>
</evidence>
<accession>A0A9J7M3W4</accession>
<dbReference type="AlphaFoldDB" id="A0A9J7M3W4"/>
<evidence type="ECO:0000256" key="3">
    <source>
        <dbReference type="ARBA" id="ARBA00022679"/>
    </source>
</evidence>
<dbReference type="PANTHER" id="PTHR14647:SF87">
    <property type="entry name" value="PUTATIVE-RELATED"/>
    <property type="match status" value="1"/>
</dbReference>
<keyword evidence="10" id="KW-1185">Reference proteome</keyword>